<accession>A0ABR2CQT9</accession>
<sequence>MVYRAIGFKVQVLCVNLSRGDWIIYDCVGLFLGSQSVWFLKDFLFIGSGGVFGNSLYCSPYFKITCTGFFQFNW</sequence>
<keyword evidence="2" id="KW-1185">Reference proteome</keyword>
<name>A0ABR2CQT9_9ROSI</name>
<evidence type="ECO:0000313" key="1">
    <source>
        <dbReference type="EMBL" id="KAK8522138.1"/>
    </source>
</evidence>
<evidence type="ECO:0000313" key="2">
    <source>
        <dbReference type="Proteomes" id="UP001472677"/>
    </source>
</evidence>
<comment type="caution">
    <text evidence="1">The sequence shown here is derived from an EMBL/GenBank/DDBJ whole genome shotgun (WGS) entry which is preliminary data.</text>
</comment>
<dbReference type="EMBL" id="JBBPBM010000045">
    <property type="protein sequence ID" value="KAK8522138.1"/>
    <property type="molecule type" value="Genomic_DNA"/>
</dbReference>
<proteinExistence type="predicted"/>
<organism evidence="1 2">
    <name type="scientific">Hibiscus sabdariffa</name>
    <name type="common">roselle</name>
    <dbReference type="NCBI Taxonomy" id="183260"/>
    <lineage>
        <taxon>Eukaryota</taxon>
        <taxon>Viridiplantae</taxon>
        <taxon>Streptophyta</taxon>
        <taxon>Embryophyta</taxon>
        <taxon>Tracheophyta</taxon>
        <taxon>Spermatophyta</taxon>
        <taxon>Magnoliopsida</taxon>
        <taxon>eudicotyledons</taxon>
        <taxon>Gunneridae</taxon>
        <taxon>Pentapetalae</taxon>
        <taxon>rosids</taxon>
        <taxon>malvids</taxon>
        <taxon>Malvales</taxon>
        <taxon>Malvaceae</taxon>
        <taxon>Malvoideae</taxon>
        <taxon>Hibiscus</taxon>
    </lineage>
</organism>
<reference evidence="1 2" key="1">
    <citation type="journal article" date="2024" name="G3 (Bethesda)">
        <title>Genome assembly of Hibiscus sabdariffa L. provides insights into metabolisms of medicinal natural products.</title>
        <authorList>
            <person name="Kim T."/>
        </authorList>
    </citation>
    <scope>NUCLEOTIDE SEQUENCE [LARGE SCALE GENOMIC DNA]</scope>
    <source>
        <strain evidence="1">TK-2024</strain>
        <tissue evidence="1">Old leaves</tissue>
    </source>
</reference>
<protein>
    <submittedName>
        <fullName evidence="1">Uncharacterized protein</fullName>
    </submittedName>
</protein>
<dbReference type="Proteomes" id="UP001472677">
    <property type="component" value="Unassembled WGS sequence"/>
</dbReference>
<gene>
    <name evidence="1" type="ORF">V6N12_055859</name>
</gene>